<dbReference type="InterPro" id="IPR001343">
    <property type="entry name" value="Hemolysn_Ca-bd"/>
</dbReference>
<feature type="region of interest" description="Disordered" evidence="5">
    <location>
        <begin position="590"/>
        <end position="617"/>
    </location>
</feature>
<dbReference type="Gene3D" id="2.150.10.10">
    <property type="entry name" value="Serralysin-like metalloprotease, C-terminal"/>
    <property type="match status" value="1"/>
</dbReference>
<dbReference type="InterPro" id="IPR003644">
    <property type="entry name" value="Calx_beta"/>
</dbReference>
<feature type="compositionally biased region" description="Low complexity" evidence="5">
    <location>
        <begin position="2007"/>
        <end position="2018"/>
    </location>
</feature>
<dbReference type="InterPro" id="IPR011049">
    <property type="entry name" value="Serralysin-like_metalloprot_C"/>
</dbReference>
<evidence type="ECO:0000256" key="2">
    <source>
        <dbReference type="ARBA" id="ARBA00022737"/>
    </source>
</evidence>
<feature type="region of interest" description="Disordered" evidence="5">
    <location>
        <begin position="1815"/>
        <end position="1884"/>
    </location>
</feature>
<dbReference type="Proteomes" id="UP000254618">
    <property type="component" value="Unassembled WGS sequence"/>
</dbReference>
<feature type="domain" description="Calx-beta" evidence="6">
    <location>
        <begin position="1696"/>
        <end position="1799"/>
    </location>
</feature>
<feature type="compositionally biased region" description="Basic and acidic residues" evidence="5">
    <location>
        <begin position="1818"/>
        <end position="1832"/>
    </location>
</feature>
<feature type="region of interest" description="Disordered" evidence="5">
    <location>
        <begin position="1119"/>
        <end position="1188"/>
    </location>
</feature>
<feature type="compositionally biased region" description="Low complexity" evidence="5">
    <location>
        <begin position="1524"/>
        <end position="1533"/>
    </location>
</feature>
<feature type="region of interest" description="Disordered" evidence="5">
    <location>
        <begin position="794"/>
        <end position="819"/>
    </location>
</feature>
<feature type="compositionally biased region" description="Polar residues" evidence="5">
    <location>
        <begin position="806"/>
        <end position="816"/>
    </location>
</feature>
<name>A0A378QV33_9GAMM</name>
<evidence type="ECO:0000256" key="5">
    <source>
        <dbReference type="SAM" id="MobiDB-lite"/>
    </source>
</evidence>
<dbReference type="SMART" id="SM00237">
    <property type="entry name" value="Calx_beta"/>
    <property type="match status" value="6"/>
</dbReference>
<proteinExistence type="predicted"/>
<keyword evidence="1" id="KW-0732">Signal</keyword>
<feature type="compositionally biased region" description="Low complexity" evidence="5">
    <location>
        <begin position="1833"/>
        <end position="1844"/>
    </location>
</feature>
<dbReference type="PANTHER" id="PTHR11878">
    <property type="entry name" value="SODIUM/CALCIUM EXCHANGER"/>
    <property type="match status" value="1"/>
</dbReference>
<feature type="compositionally biased region" description="Low complexity" evidence="5">
    <location>
        <begin position="1311"/>
        <end position="1322"/>
    </location>
</feature>
<dbReference type="Pfam" id="PF00353">
    <property type="entry name" value="HemolysinCabind"/>
    <property type="match status" value="1"/>
</dbReference>
<feature type="compositionally biased region" description="Low complexity" evidence="5">
    <location>
        <begin position="1698"/>
        <end position="1707"/>
    </location>
</feature>
<evidence type="ECO:0000313" key="7">
    <source>
        <dbReference type="EMBL" id="STZ04312.1"/>
    </source>
</evidence>
<feature type="compositionally biased region" description="Polar residues" evidence="5">
    <location>
        <begin position="602"/>
        <end position="612"/>
    </location>
</feature>
<accession>A0A378QV33</accession>
<dbReference type="InterPro" id="IPR018511">
    <property type="entry name" value="Hemolysin-typ_Ca-bd_CS"/>
</dbReference>
<organism evidence="7 8">
    <name type="scientific">Moraxella equi</name>
    <dbReference type="NCBI Taxonomy" id="60442"/>
    <lineage>
        <taxon>Bacteria</taxon>
        <taxon>Pseudomonadati</taxon>
        <taxon>Pseudomonadota</taxon>
        <taxon>Gammaproteobacteria</taxon>
        <taxon>Moraxellales</taxon>
        <taxon>Moraxellaceae</taxon>
        <taxon>Moraxella</taxon>
    </lineage>
</organism>
<keyword evidence="4" id="KW-0813">Transport</keyword>
<feature type="region of interest" description="Disordered" evidence="5">
    <location>
        <begin position="1467"/>
        <end position="1536"/>
    </location>
</feature>
<keyword evidence="4" id="KW-0406">Ion transport</keyword>
<feature type="region of interest" description="Disordered" evidence="5">
    <location>
        <begin position="168"/>
        <end position="188"/>
    </location>
</feature>
<dbReference type="GO" id="GO:0030001">
    <property type="term" value="P:metal ion transport"/>
    <property type="evidence" value="ECO:0007669"/>
    <property type="project" value="TreeGrafter"/>
</dbReference>
<feature type="region of interest" description="Disordered" evidence="5">
    <location>
        <begin position="1989"/>
        <end position="2056"/>
    </location>
</feature>
<dbReference type="Pfam" id="PF19076">
    <property type="entry name" value="CshA_repeat"/>
    <property type="match status" value="7"/>
</dbReference>
<feature type="domain" description="Calx-beta" evidence="6">
    <location>
        <begin position="1348"/>
        <end position="1451"/>
    </location>
</feature>
<dbReference type="SUPFAM" id="SSF141072">
    <property type="entry name" value="CalX-like"/>
    <property type="match status" value="7"/>
</dbReference>
<feature type="region of interest" description="Disordered" evidence="5">
    <location>
        <begin position="877"/>
        <end position="915"/>
    </location>
</feature>
<feature type="compositionally biased region" description="Basic and acidic residues" evidence="5">
    <location>
        <begin position="1122"/>
        <end position="1136"/>
    </location>
</feature>
<dbReference type="RefSeq" id="WP_115237178.1">
    <property type="nucleotide sequence ID" value="NZ_UGQF01000001.1"/>
</dbReference>
<evidence type="ECO:0000259" key="6">
    <source>
        <dbReference type="SMART" id="SM00237"/>
    </source>
</evidence>
<feature type="compositionally biased region" description="Basic and acidic residues" evidence="5">
    <location>
        <begin position="1644"/>
        <end position="1658"/>
    </location>
</feature>
<keyword evidence="2" id="KW-0677">Repeat</keyword>
<evidence type="ECO:0000313" key="8">
    <source>
        <dbReference type="Proteomes" id="UP000254618"/>
    </source>
</evidence>
<feature type="region of interest" description="Disordered" evidence="5">
    <location>
        <begin position="726"/>
        <end position="750"/>
    </location>
</feature>
<feature type="region of interest" description="Disordered" evidence="5">
    <location>
        <begin position="2193"/>
        <end position="2218"/>
    </location>
</feature>
<feature type="region of interest" description="Disordered" evidence="5">
    <location>
        <begin position="1641"/>
        <end position="1710"/>
    </location>
</feature>
<feature type="compositionally biased region" description="Low complexity" evidence="5">
    <location>
        <begin position="1872"/>
        <end position="1881"/>
    </location>
</feature>
<evidence type="ECO:0000256" key="1">
    <source>
        <dbReference type="ARBA" id="ARBA00022729"/>
    </source>
</evidence>
<dbReference type="Gene3D" id="2.60.40.2030">
    <property type="match status" value="7"/>
</dbReference>
<feature type="region of interest" description="Disordered" evidence="5">
    <location>
        <begin position="1293"/>
        <end position="1362"/>
    </location>
</feature>
<feature type="compositionally biased region" description="Low complexity" evidence="5">
    <location>
        <begin position="1137"/>
        <end position="1148"/>
    </location>
</feature>
<evidence type="ECO:0000256" key="3">
    <source>
        <dbReference type="ARBA" id="ARBA00022837"/>
    </source>
</evidence>
<dbReference type="NCBIfam" id="TIGR04225">
    <property type="entry name" value="CshA_fibril_rpt"/>
    <property type="match status" value="6"/>
</dbReference>
<sequence>MVPVTAKSVTIKVYSHVEQIKELTLATHDGQPDVIKADKNVNYEFFDHSIGRAPNHIITKRKGKDLHVSFEREGQNDDLIIEGFFEDEDKALIGVAEDGHYYYYIPDTGEVADYVTQLQDTDVEGQALGGEHHLTPLWLMLPTGTFPWWPLLGLGVIPFLGKDDDKPAPAPDSVISTTNDSERGDGDNPVRVNVLKNDADNAVPETLRLIDPEAGRPTTEKVVVSGQGTWEIDPKEPGVVIFTPEEGYNGNPTPINYVVKNKEGKESQPTPIVIIYDAPTTPDTKPGTPGQPVTQNVTNNDGDVDPSTVKLVDPNNPNNPPSNEVKVPGQGTWTVGPNPGEVTFTPEDGFTGDPDPIKYVVKDKGGNDLPPTDVDVSYPQLTNPDTKPGTPGQPVTQNVTNNDGDVDPSTVKLVDPNNPNNPPSNEVKVPGQGTWTVGPNPGEVTFTPEDGFTGDPDPIKYVVKDKGGNDLPPTDVDVTYPNPIQPTPTTPDTKPGTPGQPVTQNVTNNDGDVDPSTVKLVDPNNPNNPPSNEVKVPGQGTWTVGPNPGEVTFTPEDGFTGDPDPIKYVVKDKGGNDLPPTDVDVSYPQLTNPDTKPGTPGQPVTQNVTNNDGDVDPSTVKLVDPKTGEPTDKIVVPNEGTWTVGPNPGEVTFTPEDGFTGNPGPINYYINDKSGNQLQPTPVAVTYPSKPVADVKAGEIGQPVSQKVTDNDTNVDPSTVRLVDPVSKEPVPVGTPIKVPGQGTWTQDPNDPSVVIFTPNPGFEQSPTPINYIVKDKSGLDLKPTPVAVTYPTITTPDTKPGTPGQPVTQNVTNNDGDVDPSTVKLVDPNNPNNPPSNEVKVPGQGTWTVGPNPGEVTFTPEDGFTGDPDPIKYVVKDKDGKDLPPTSVDVTYPPVDPANPNPIATTPDSKSGYRGEPVTQNVTDNDNNVKPDTVKLVDPITGHPTDKIVVPNEGTWTVGPNPGEVTFTPVPELGDKDPSPINYIVENDKEPGTFSKPTPVNITYPEIVKPKVSITGLTNVNEAVGEVEYTISLDKPAKEDITVTYVTKAGASTNPAEAADLKDGFVTKTVVIKAGETSATVKVGIVNDNEYEVAEDYNIAITKVEGNASIDAAKDNVTTTIHDDGTGTPDGRDPNNPDNINPNVPSDPAKPPFNPADPDNPDNNPDPRLPPANPVPDADNDGPAKVSITGLTNVNEAVGEVEYTISLDKPAKEDITVTYVTKAGASTNPAEAADLKDGFVTKTVVIKAGETSATVKVGIVNDNEYEVAEDYNIAITKVEGNASIDAAKDNVTTTIHDDGTGTPDGRDPNNPDNINPNVPSDPAKPPFNPADPDNPDNNPDPRLPPANPVPDADNDGPAKVSITGLTNVNEAVGEVEYTISLDKPAKEDITVTYVTKAGASTNPAEAADLKDGFVTKTVVIKAGETSATVKVGIVNDNEYEVAEDYNIAITKVEGNASIDAAKDNVTTTIHDDGTGTPDGRDPNNPDNINPNVPSDPAKPPFNPADPDNPDNNPDPRLPPANPVPDADNDGPAKVSITGLTNVNEAVGEVEYTISLDKPAKEDITVTYVTKAGASTNPAEAADLKDGFVTKTVVIKAGETSATVKVGIVNDNEYEVAEDYNIAITKVEGNASIDAAKDNVTTTIHDDGTGTPDGRDPNNPDNINPNVPSDPAKPPFNPADPDNPDNNPDPRLPPANPVPDADNDGPAKVSITGLTNVNEAVGEVEYTISLDKPAKEDITVTYVTKAGASTNPAEAADLKDGFVTKTVVIKAGETSATVKVGIVNDNEYEVAEDYNIAITKVEGNASIDAAKDNVTTTIHDDGTGTPDGRDPNNPDNINPNVPSDPAKPPFNPADPDNPDNNPDPRLPPANPVPDADNDGPAKVSITGLTNVNEAVGEVEYTISLDKPAKEDITVTYVTKAGASTNPAEAADLKDGFVTKTVVIKAGETSATVKVGIVNDNEYEVAEDYNIAITKVEGNASIDAAKDNVTTTIHDDGTGTPDGRDPNNPDNINPNVPSDPAKPPFNPADPDNPDNNPDPRLPPANPVPDADNDKPTVNLSGVRTVLESAGTAKYTFTLANGKTADKDVVIEYQVTVPANAVGINPAEAADFGNGTFGVTKTAIIKAGTSSVDINVPIINDEVYEGIETFVVNMTKVSDNASKGVDTVTTTINDFNGEVGVNKDKPVIELDPPAHVSEEGLPGGNKDNDPVGVDKTNATTSNGEIRIKNIDTSLSKNVTLALTEPTTIVTSGKQPVTWTTSDNGLTWIGRTPDDKPVLTIKLKEQIVKEDNTIAYKYTTELHAPIDHPDVTKEDNLDVNFGIVVKDGNTEIARDNKTVTVVEDDSPVSGVSIHNIDVPVDDVRLMDIVTGFSNPDSSDATDKQYFVSTNNDKDAYAEIIQWGNPNRNVQPRASYGIVEDASMINKKLDGFNIPFSLGTFNHDNQGVYVNKGLETVNMHVDFVVSINGEEQTVKTIFDLKHIETPNYDYKNVAVVDNLTYGITPDDFVIFKPQETTLLIGGKRYTLKLNQPEKVSGNGDLRDSVDNYDLLVKMEENYNTAGGSDNISGVNYLYNTGTANLIKTQLDGITREDVASGKVVIINTKEQANNGFKLSATLIPLDPNPDANNDLEHATNFRTGGDVVSDASLLDPNAQKVIWTLKDITDANKNIVDSDNNPSTFTFKTKYGTFIGNINGSYEFRGADNLAEVVDLGAEDRLEFGYAYQDNDGDSIQDTVVINFNDYAKETTGRTVNGTDDHDYIIGTTAADIIYGGKGDDTLIGELGADKLYGGEGNDKIVYDADDLVIDGGAGIDTLLLVSKPYKVGDEVKLDGNINLTNTIATGFEILDMNNGTAQSLTITAKDVLSINPEGRSLDVLGDGLDTVTLDGTFTKIDESTSEVKVGFDQYISNNGATLFISEEIKNIIM</sequence>
<feature type="domain" description="Calx-beta" evidence="6">
    <location>
        <begin position="1522"/>
        <end position="1625"/>
    </location>
</feature>
<feature type="compositionally biased region" description="Polar residues" evidence="5">
    <location>
        <begin position="393"/>
        <end position="403"/>
    </location>
</feature>
<dbReference type="GO" id="GO:0005509">
    <property type="term" value="F:calcium ion binding"/>
    <property type="evidence" value="ECO:0007669"/>
    <property type="project" value="InterPro"/>
</dbReference>
<dbReference type="EMBL" id="UGQF01000001">
    <property type="protein sequence ID" value="STZ04312.1"/>
    <property type="molecule type" value="Genomic_DNA"/>
</dbReference>
<reference evidence="7 8" key="1">
    <citation type="submission" date="2018-06" db="EMBL/GenBank/DDBJ databases">
        <authorList>
            <consortium name="Pathogen Informatics"/>
            <person name="Doyle S."/>
        </authorList>
    </citation>
    <scope>NUCLEOTIDE SEQUENCE [LARGE SCALE GENOMIC DNA]</scope>
    <source>
        <strain evidence="7 8">NCTC11012</strain>
    </source>
</reference>
<dbReference type="GO" id="GO:0007154">
    <property type="term" value="P:cell communication"/>
    <property type="evidence" value="ECO:0007669"/>
    <property type="project" value="InterPro"/>
</dbReference>
<feature type="region of interest" description="Disordered" evidence="5">
    <location>
        <begin position="280"/>
        <end position="432"/>
    </location>
</feature>
<protein>
    <submittedName>
        <fullName evidence="7">CshA-type fibril repeat</fullName>
    </submittedName>
</protein>
<evidence type="ECO:0000256" key="4">
    <source>
        <dbReference type="ARBA" id="ARBA00023065"/>
    </source>
</evidence>
<feature type="compositionally biased region" description="Low complexity" evidence="5">
    <location>
        <begin position="1176"/>
        <end position="1185"/>
    </location>
</feature>
<feature type="domain" description="Calx-beta" evidence="6">
    <location>
        <begin position="1174"/>
        <end position="1277"/>
    </location>
</feature>
<dbReference type="InterPro" id="IPR038081">
    <property type="entry name" value="CalX-like_sf"/>
</dbReference>
<feature type="domain" description="Calx-beta" evidence="6">
    <location>
        <begin position="1870"/>
        <end position="1973"/>
    </location>
</feature>
<feature type="compositionally biased region" description="Low complexity" evidence="5">
    <location>
        <begin position="1350"/>
        <end position="1359"/>
    </location>
</feature>
<feature type="domain" description="Calx-beta" evidence="6">
    <location>
        <begin position="1004"/>
        <end position="1103"/>
    </location>
</feature>
<dbReference type="SUPFAM" id="SSF51120">
    <property type="entry name" value="beta-Roll"/>
    <property type="match status" value="1"/>
</dbReference>
<keyword evidence="3" id="KW-0106">Calcium</keyword>
<dbReference type="InterPro" id="IPR026395">
    <property type="entry name" value="CshA_fibril"/>
</dbReference>
<feature type="compositionally biased region" description="Low complexity" evidence="5">
    <location>
        <begin position="280"/>
        <end position="292"/>
    </location>
</feature>
<feature type="compositionally biased region" description="Basic and acidic residues" evidence="5">
    <location>
        <begin position="1296"/>
        <end position="1310"/>
    </location>
</feature>
<feature type="compositionally biased region" description="Basic and acidic residues" evidence="5">
    <location>
        <begin position="1992"/>
        <end position="2006"/>
    </location>
</feature>
<feature type="compositionally biased region" description="Low complexity" evidence="5">
    <location>
        <begin position="1659"/>
        <end position="1670"/>
    </location>
</feature>
<dbReference type="PANTHER" id="PTHR11878:SF65">
    <property type="entry name" value="NA_CA-EXCHANGE PROTEIN, ISOFORM G"/>
    <property type="match status" value="1"/>
</dbReference>
<dbReference type="InterPro" id="IPR051171">
    <property type="entry name" value="CaCA"/>
</dbReference>
<feature type="region of interest" description="Disordered" evidence="5">
    <location>
        <begin position="468"/>
        <end position="513"/>
    </location>
</feature>
<feature type="compositionally biased region" description="Low complexity" evidence="5">
    <location>
        <begin position="490"/>
        <end position="501"/>
    </location>
</feature>
<feature type="compositionally biased region" description="Basic and acidic residues" evidence="5">
    <location>
        <begin position="1470"/>
        <end position="1484"/>
    </location>
</feature>
<dbReference type="GO" id="GO:0016020">
    <property type="term" value="C:membrane"/>
    <property type="evidence" value="ECO:0007669"/>
    <property type="project" value="InterPro"/>
</dbReference>
<dbReference type="PROSITE" id="PS00330">
    <property type="entry name" value="HEMOLYSIN_CALCIUM"/>
    <property type="match status" value="1"/>
</dbReference>
<gene>
    <name evidence="7" type="ORF">NCTC11012_02582</name>
</gene>
<dbReference type="Pfam" id="PF03160">
    <property type="entry name" value="Calx-beta"/>
    <property type="match status" value="7"/>
</dbReference>
<feature type="compositionally biased region" description="Low complexity" evidence="5">
    <location>
        <begin position="1485"/>
        <end position="1496"/>
    </location>
</feature>